<name>A0A656HBI9_THINJ</name>
<dbReference type="OrthoDB" id="5751202at2"/>
<evidence type="ECO:0000313" key="2">
    <source>
        <dbReference type="Proteomes" id="UP000005317"/>
    </source>
</evidence>
<evidence type="ECO:0008006" key="3">
    <source>
        <dbReference type="Google" id="ProtNLM"/>
    </source>
</evidence>
<protein>
    <recommendedName>
        <fullName evidence="3">Extracellular solute-binding protein</fullName>
    </recommendedName>
</protein>
<accession>A0A656HBI9</accession>
<dbReference type="AlphaFoldDB" id="A0A656HBI9"/>
<sequence length="360" mass="39836" precursor="true">MKKILGILILLAVAAGVIIATQMDWGSLQRTQTVKQDWVDVNIYYGGEKSRFLANPQTQKTLEKYKVRLNAAKAGSIEMATQLPTEGKDCLWPSNQIAVELARQAGKPVLADTNIFNSPMVFYAWRPVTEAFIKAGAAKRENGVISVDTAKLVELVQRQKRWKEDLGLDVYGALKIFSTDPRNSNSGNMWAGLLANTLNNGNVASAADLPKVLPAVQAYFRAMGYMEHSSGDIFENFLKQGMGARPIIMGYENQLVEFVIEHQEYRDVIRDKIDILYPTPTVFASHPLISLTGNCKRLEMALQDQDLQALAWKEHGFRSGLLGVSNSPDVLNVGGIPETVNQVMPLPEATVMQQIIDALE</sequence>
<proteinExistence type="predicted"/>
<reference evidence="2" key="1">
    <citation type="journal article" date="2011" name="Stand. Genomic Sci.">
        <title>Genome sequence of the filamentous, gliding Thiothrix nivea neotype strain (JP2(T)).</title>
        <authorList>
            <person name="Lapidus A."/>
            <person name="Nolan M."/>
            <person name="Lucas S."/>
            <person name="Glavina Del Rio T."/>
            <person name="Tice H."/>
            <person name="Cheng J.F."/>
            <person name="Tapia R."/>
            <person name="Han C."/>
            <person name="Goodwin L."/>
            <person name="Pitluck S."/>
            <person name="Liolios K."/>
            <person name="Pagani I."/>
            <person name="Ivanova N."/>
            <person name="Huntemann M."/>
            <person name="Mavromatis K."/>
            <person name="Mikhailova N."/>
            <person name="Pati A."/>
            <person name="Chen A."/>
            <person name="Palaniappan K."/>
            <person name="Land M."/>
            <person name="Brambilla E.M."/>
            <person name="Rohde M."/>
            <person name="Abt B."/>
            <person name="Verbarg S."/>
            <person name="Goker M."/>
            <person name="Bristow J."/>
            <person name="Eisen J.A."/>
            <person name="Markowitz V."/>
            <person name="Hugenholtz P."/>
            <person name="Kyrpides N.C."/>
            <person name="Klenk H.P."/>
            <person name="Woyke T."/>
        </authorList>
    </citation>
    <scope>NUCLEOTIDE SEQUENCE [LARGE SCALE GENOMIC DNA]</scope>
    <source>
        <strain evidence="2">ATCC 35100 / DSM 5205 / JP2</strain>
    </source>
</reference>
<dbReference type="EMBL" id="JH651384">
    <property type="protein sequence ID" value="EIJ33683.1"/>
    <property type="molecule type" value="Genomic_DNA"/>
</dbReference>
<gene>
    <name evidence="1" type="ORF">Thini_1061</name>
</gene>
<evidence type="ECO:0000313" key="1">
    <source>
        <dbReference type="EMBL" id="EIJ33683.1"/>
    </source>
</evidence>
<organism evidence="1 2">
    <name type="scientific">Thiothrix nivea (strain ATCC 35100 / DSM 5205 / JP2)</name>
    <dbReference type="NCBI Taxonomy" id="870187"/>
    <lineage>
        <taxon>Bacteria</taxon>
        <taxon>Pseudomonadati</taxon>
        <taxon>Pseudomonadota</taxon>
        <taxon>Gammaproteobacteria</taxon>
        <taxon>Thiotrichales</taxon>
        <taxon>Thiotrichaceae</taxon>
        <taxon>Thiothrix</taxon>
    </lineage>
</organism>
<keyword evidence="2" id="KW-1185">Reference proteome</keyword>
<dbReference type="RefSeq" id="WP_002707632.1">
    <property type="nucleotide sequence ID" value="NZ_JH651384.1"/>
</dbReference>
<dbReference type="Proteomes" id="UP000005317">
    <property type="component" value="Unassembled WGS sequence"/>
</dbReference>